<reference evidence="3 4" key="1">
    <citation type="submission" date="2020-07" db="EMBL/GenBank/DDBJ databases">
        <title>Taxonomic revisions and descriptions of new bacterial species based on genomic comparisons in the high-G+C-content subgroup of the family Alcaligenaceae.</title>
        <authorList>
            <person name="Szabo A."/>
            <person name="Felfoldi T."/>
        </authorList>
    </citation>
    <scope>NUCLEOTIDE SEQUENCE [LARGE SCALE GENOMIC DNA]</scope>
    <source>
        <strain evidence="3 4">DSM 25264</strain>
    </source>
</reference>
<protein>
    <submittedName>
        <fullName evidence="3">DUF4148 domain-containing protein</fullName>
    </submittedName>
</protein>
<gene>
    <name evidence="3" type="ORF">H0A68_18255</name>
</gene>
<organism evidence="3 4">
    <name type="scientific">Allopusillimonas soli</name>
    <dbReference type="NCBI Taxonomy" id="659016"/>
    <lineage>
        <taxon>Bacteria</taxon>
        <taxon>Pseudomonadati</taxon>
        <taxon>Pseudomonadota</taxon>
        <taxon>Betaproteobacteria</taxon>
        <taxon>Burkholderiales</taxon>
        <taxon>Alcaligenaceae</taxon>
        <taxon>Allopusillimonas</taxon>
    </lineage>
</organism>
<proteinExistence type="predicted"/>
<feature type="chain" id="PRO_5032598207" evidence="2">
    <location>
        <begin position="25"/>
        <end position="110"/>
    </location>
</feature>
<keyword evidence="4" id="KW-1185">Reference proteome</keyword>
<evidence type="ECO:0000313" key="3">
    <source>
        <dbReference type="EMBL" id="NYT38825.1"/>
    </source>
</evidence>
<name>A0A853FDC4_9BURK</name>
<dbReference type="EMBL" id="JACCEW010000007">
    <property type="protein sequence ID" value="NYT38825.1"/>
    <property type="molecule type" value="Genomic_DNA"/>
</dbReference>
<feature type="region of interest" description="Disordered" evidence="1">
    <location>
        <begin position="60"/>
        <end position="82"/>
    </location>
</feature>
<dbReference type="RefSeq" id="WP_129971143.1">
    <property type="nucleotide sequence ID" value="NZ_JACCEW010000007.1"/>
</dbReference>
<evidence type="ECO:0000256" key="1">
    <source>
        <dbReference type="SAM" id="MobiDB-lite"/>
    </source>
</evidence>
<comment type="caution">
    <text evidence="3">The sequence shown here is derived from an EMBL/GenBank/DDBJ whole genome shotgun (WGS) entry which is preliminary data.</text>
</comment>
<dbReference type="Proteomes" id="UP000580517">
    <property type="component" value="Unassembled WGS sequence"/>
</dbReference>
<dbReference type="AlphaFoldDB" id="A0A853FDC4"/>
<dbReference type="OrthoDB" id="8687305at2"/>
<evidence type="ECO:0000256" key="2">
    <source>
        <dbReference type="SAM" id="SignalP"/>
    </source>
</evidence>
<evidence type="ECO:0000313" key="4">
    <source>
        <dbReference type="Proteomes" id="UP000580517"/>
    </source>
</evidence>
<accession>A0A853FDC4</accession>
<feature type="signal peptide" evidence="2">
    <location>
        <begin position="1"/>
        <end position="24"/>
    </location>
</feature>
<sequence>MSLRANIFIAIAAFTATVPATSLAYWVPDNTEQGGTEVYDWTNTKSRALVLEELEAAKADPTWNTRQGEATGAWPQGISTPGKTRAQVIQELKSMTAEEKAYIESFYTGA</sequence>
<keyword evidence="2" id="KW-0732">Signal</keyword>